<dbReference type="Proteomes" id="UP000815677">
    <property type="component" value="Unassembled WGS sequence"/>
</dbReference>
<reference evidence="6" key="1">
    <citation type="submission" date="2014-09" db="EMBL/GenBank/DDBJ databases">
        <title>Genome sequence of the luminous mushroom Mycena chlorophos for searching fungal bioluminescence genes.</title>
        <authorList>
            <person name="Tanaka Y."/>
            <person name="Kasuga D."/>
            <person name="Oba Y."/>
            <person name="Hase S."/>
            <person name="Sato K."/>
            <person name="Oba Y."/>
            <person name="Sakakibara Y."/>
        </authorList>
    </citation>
    <scope>NUCLEOTIDE SEQUENCE</scope>
</reference>
<keyword evidence="3" id="KW-0808">Transferase</keyword>
<evidence type="ECO:0000256" key="2">
    <source>
        <dbReference type="ARBA" id="ARBA00022603"/>
    </source>
</evidence>
<comment type="similarity">
    <text evidence="1">Belongs to the CFA/CMAS family.</text>
</comment>
<dbReference type="InterPro" id="IPR029063">
    <property type="entry name" value="SAM-dependent_MTases_sf"/>
</dbReference>
<organism evidence="6 7">
    <name type="scientific">Mycena chlorophos</name>
    <name type="common">Agaric fungus</name>
    <name type="synonym">Agaricus chlorophos</name>
    <dbReference type="NCBI Taxonomy" id="658473"/>
    <lineage>
        <taxon>Eukaryota</taxon>
        <taxon>Fungi</taxon>
        <taxon>Dikarya</taxon>
        <taxon>Basidiomycota</taxon>
        <taxon>Agaricomycotina</taxon>
        <taxon>Agaricomycetes</taxon>
        <taxon>Agaricomycetidae</taxon>
        <taxon>Agaricales</taxon>
        <taxon>Marasmiineae</taxon>
        <taxon>Mycenaceae</taxon>
        <taxon>Mycena</taxon>
    </lineage>
</organism>
<evidence type="ECO:0000256" key="3">
    <source>
        <dbReference type="ARBA" id="ARBA00022679"/>
    </source>
</evidence>
<dbReference type="PANTHER" id="PTHR43667:SF2">
    <property type="entry name" value="FATTY ACID C-METHYL TRANSFERASE"/>
    <property type="match status" value="1"/>
</dbReference>
<evidence type="ECO:0000313" key="6">
    <source>
        <dbReference type="EMBL" id="GAT42578.1"/>
    </source>
</evidence>
<dbReference type="SUPFAM" id="SSF53335">
    <property type="entry name" value="S-adenosyl-L-methionine-dependent methyltransferases"/>
    <property type="match status" value="1"/>
</dbReference>
<evidence type="ECO:0000256" key="1">
    <source>
        <dbReference type="ARBA" id="ARBA00010815"/>
    </source>
</evidence>
<name>A0ABQ0KUM5_MYCCL</name>
<proteinExistence type="inferred from homology"/>
<keyword evidence="7" id="KW-1185">Reference proteome</keyword>
<sequence length="486" mass="54044">MTALYASQLLSTSTTHSRYSLFRVLDGAWAAFTESLTGAGMRTLYPLAKSSILTLLARISSGRLTVYTSPTEPPLHFGASDAPEALRATLTVRSDAFWMRVALFTDLGLSEAFMFGDVDCDDVSALIQILIVNRRVLTGADADGYLASILARGRALTNNRFIGSLANSKANISAHYDLGNTMFSSFLSSDMNYSSAVFLDFKQDLDKSIAPEDRETLYDAQMRKLRLVLGKANIQPGQRLLEIGTGWGSLAMMAAKSYGAVVDTLTLSTEQAALARERICAAGLSSQITVHVMDFRQARDMPEWKGAFDRFVSVEMVEHVGKAFFEEYWAVADWCLKEDTGRGVVQGITIPEGRAKGYEDSVDFIQKWIFPGGYLPNVAMMINTLAQGTEGRLLIDSVLNIGPHYARTLREWKARFLASWDGTVKRALREAYSLDEQGLEIFKRKWIYYFDYCEAGFKTRTLGDHILTFTREGNVEFGCDVDAERI</sequence>
<dbReference type="Gene3D" id="3.40.50.150">
    <property type="entry name" value="Vaccinia Virus protein VP39"/>
    <property type="match status" value="1"/>
</dbReference>
<dbReference type="InterPro" id="IPR050723">
    <property type="entry name" value="CFA/CMAS"/>
</dbReference>
<dbReference type="PANTHER" id="PTHR43667">
    <property type="entry name" value="CYCLOPROPANE-FATTY-ACYL-PHOSPHOLIPID SYNTHASE"/>
    <property type="match status" value="1"/>
</dbReference>
<evidence type="ECO:0000256" key="5">
    <source>
        <dbReference type="ARBA" id="ARBA00023098"/>
    </source>
</evidence>
<dbReference type="PIRSF" id="PIRSF003085">
    <property type="entry name" value="CMAS"/>
    <property type="match status" value="1"/>
</dbReference>
<evidence type="ECO:0000313" key="7">
    <source>
        <dbReference type="Proteomes" id="UP000815677"/>
    </source>
</evidence>
<gene>
    <name evidence="6" type="ORF">MCHLO_00290</name>
</gene>
<evidence type="ECO:0000256" key="4">
    <source>
        <dbReference type="ARBA" id="ARBA00022691"/>
    </source>
</evidence>
<dbReference type="InterPro" id="IPR003333">
    <property type="entry name" value="CMAS"/>
</dbReference>
<accession>A0ABQ0KUM5</accession>
<keyword evidence="4" id="KW-0949">S-adenosyl-L-methionine</keyword>
<protein>
    <submittedName>
        <fullName evidence="6">CFS1-like protein</fullName>
    </submittedName>
</protein>
<dbReference type="EMBL" id="DF838098">
    <property type="protein sequence ID" value="GAT42578.1"/>
    <property type="molecule type" value="Genomic_DNA"/>
</dbReference>
<keyword evidence="2" id="KW-0489">Methyltransferase</keyword>
<keyword evidence="5" id="KW-0443">Lipid metabolism</keyword>
<dbReference type="Pfam" id="PF02353">
    <property type="entry name" value="CMAS"/>
    <property type="match status" value="1"/>
</dbReference>